<dbReference type="PANTHER" id="PTHR43228">
    <property type="entry name" value="TWO-COMPONENT RESPONSE REGULATOR"/>
    <property type="match status" value="1"/>
</dbReference>
<dbReference type="SUPFAM" id="SSF52172">
    <property type="entry name" value="CheY-like"/>
    <property type="match status" value="1"/>
</dbReference>
<dbReference type="AlphaFoldDB" id="A0A323VAQ0"/>
<proteinExistence type="predicted"/>
<dbReference type="InterPro" id="IPR011990">
    <property type="entry name" value="TPR-like_helical_dom_sf"/>
</dbReference>
<accession>A0A323VAQ0</accession>
<dbReference type="SMART" id="SM00448">
    <property type="entry name" value="REC"/>
    <property type="match status" value="1"/>
</dbReference>
<comment type="caution">
    <text evidence="1">Lacks conserved residue(s) required for the propagation of feature annotation.</text>
</comment>
<dbReference type="InterPro" id="IPR052048">
    <property type="entry name" value="ST_Response_Regulator"/>
</dbReference>
<dbReference type="CDD" id="cd17589">
    <property type="entry name" value="REC_TPR"/>
    <property type="match status" value="1"/>
</dbReference>
<evidence type="ECO:0000313" key="3">
    <source>
        <dbReference type="EMBL" id="PZA17348.1"/>
    </source>
</evidence>
<dbReference type="PROSITE" id="PS50110">
    <property type="entry name" value="RESPONSE_REGULATORY"/>
    <property type="match status" value="1"/>
</dbReference>
<evidence type="ECO:0000256" key="1">
    <source>
        <dbReference type="PROSITE-ProRule" id="PRU00169"/>
    </source>
</evidence>
<dbReference type="SUPFAM" id="SSF48452">
    <property type="entry name" value="TPR-like"/>
    <property type="match status" value="1"/>
</dbReference>
<dbReference type="InterPro" id="IPR011006">
    <property type="entry name" value="CheY-like_superfamily"/>
</dbReference>
<evidence type="ECO:0000313" key="4">
    <source>
        <dbReference type="Proteomes" id="UP000248259"/>
    </source>
</evidence>
<keyword evidence="4" id="KW-1185">Reference proteome</keyword>
<gene>
    <name evidence="3" type="ORF">DNK49_05645</name>
</gene>
<dbReference type="RefSeq" id="WP_110523364.1">
    <property type="nucleotide sequence ID" value="NZ_QKOE01000003.1"/>
</dbReference>
<sequence length="557" mass="61763">MVALDRLKILVIEAQPTMRAQLRTMLSSIGMEEVQFAVSAGMAVRRLREARYDLILCEYNLGEGQDGQHLLEDLRNHEIIPLDTLFVMITGERNYERVVSTAELSPNDYILKPLAAEALRVRLMRALEKRDALLPAWRLMAIGDILGAIAYCDEAQDRYPLYLIDFLRLRAELHTAAGQTDEAIAIYHEILSAKAIPWAQLGLARALYLKKAYAEAEEILDGLINEHERFIAAYDLLAKLKEESGDALGARTVLKTATLRSPHRVSRLRQLGELSLSTGDPEAAEEVMGEVVRKGKYSDFRDPEDHVRLVQAQIALNKVDAAATTITDLDRSMGGQPKAELCKALSSALLHAHTGDTTRAQQALLAAAHAAPSASKLSVGIKQELIKACFDQDMGDAGKELVMDILRTSADERTVETTREVMKSIGLEALSREIEQRVQEEVKALISVGAEKAHAGDYDGAVAEMMNAARRMPGNPHVLFNAALALLRHIEHRGWNEAFARQARALIDRARKLAPTSTRLAAITEFMHGLIKRYGIRPERIAESADKAAMFRNTARR</sequence>
<organism evidence="3 4">
    <name type="scientific">Parazoarcus communis SWub3 = DSM 12120</name>
    <dbReference type="NCBI Taxonomy" id="1121029"/>
    <lineage>
        <taxon>Bacteria</taxon>
        <taxon>Pseudomonadati</taxon>
        <taxon>Pseudomonadota</taxon>
        <taxon>Betaproteobacteria</taxon>
        <taxon>Rhodocyclales</taxon>
        <taxon>Zoogloeaceae</taxon>
        <taxon>Parazoarcus</taxon>
    </lineage>
</organism>
<reference evidence="3 4" key="1">
    <citation type="submission" date="2018-06" db="EMBL/GenBank/DDBJ databases">
        <title>Azoarcus communis strain SWub3 genome.</title>
        <authorList>
            <person name="Zorraquino Salvo V."/>
            <person name="Toubiana D."/>
            <person name="Blumwald E."/>
        </authorList>
    </citation>
    <scope>NUCLEOTIDE SEQUENCE [LARGE SCALE GENOMIC DNA]</scope>
    <source>
        <strain evidence="3 4">SWub3</strain>
    </source>
</reference>
<dbReference type="Pfam" id="PF00072">
    <property type="entry name" value="Response_reg"/>
    <property type="match status" value="1"/>
</dbReference>
<dbReference type="PANTHER" id="PTHR43228:SF1">
    <property type="entry name" value="TWO-COMPONENT RESPONSE REGULATOR ARR22"/>
    <property type="match status" value="1"/>
</dbReference>
<comment type="caution">
    <text evidence="3">The sequence shown here is derived from an EMBL/GenBank/DDBJ whole genome shotgun (WGS) entry which is preliminary data.</text>
</comment>
<dbReference type="Pfam" id="PF14559">
    <property type="entry name" value="TPR_19"/>
    <property type="match status" value="1"/>
</dbReference>
<dbReference type="OrthoDB" id="7298659at2"/>
<dbReference type="GO" id="GO:0000160">
    <property type="term" value="P:phosphorelay signal transduction system"/>
    <property type="evidence" value="ECO:0007669"/>
    <property type="project" value="InterPro"/>
</dbReference>
<evidence type="ECO:0000259" key="2">
    <source>
        <dbReference type="PROSITE" id="PS50110"/>
    </source>
</evidence>
<dbReference type="InterPro" id="IPR001789">
    <property type="entry name" value="Sig_transdc_resp-reg_receiver"/>
</dbReference>
<dbReference type="EMBL" id="QKOE01000003">
    <property type="protein sequence ID" value="PZA17348.1"/>
    <property type="molecule type" value="Genomic_DNA"/>
</dbReference>
<protein>
    <submittedName>
        <fullName evidence="3">Response regulator</fullName>
    </submittedName>
</protein>
<dbReference type="Gene3D" id="1.25.40.10">
    <property type="entry name" value="Tetratricopeptide repeat domain"/>
    <property type="match status" value="2"/>
</dbReference>
<name>A0A323VAQ0_9RHOO</name>
<dbReference type="Proteomes" id="UP000248259">
    <property type="component" value="Unassembled WGS sequence"/>
</dbReference>
<dbReference type="Gene3D" id="3.40.50.2300">
    <property type="match status" value="1"/>
</dbReference>
<feature type="domain" description="Response regulatory" evidence="2">
    <location>
        <begin position="8"/>
        <end position="127"/>
    </location>
</feature>